<evidence type="ECO:0000256" key="5">
    <source>
        <dbReference type="ARBA" id="ARBA00023065"/>
    </source>
</evidence>
<keyword evidence="12" id="KW-1185">Reference proteome</keyword>
<keyword evidence="5" id="KW-0406">Ion transport</keyword>
<dbReference type="PANTHER" id="PTHR11537">
    <property type="entry name" value="VOLTAGE-GATED POTASSIUM CHANNEL"/>
    <property type="match status" value="1"/>
</dbReference>
<comment type="caution">
    <text evidence="11">The sequence shown here is derived from an EMBL/GenBank/DDBJ whole genome shotgun (WGS) entry which is preliminary data.</text>
</comment>
<reference evidence="11" key="1">
    <citation type="submission" date="2021-03" db="EMBL/GenBank/DDBJ databases">
        <title>Evolutionary innovations through gain and loss of genes in the ectomycorrhizal Boletales.</title>
        <authorList>
            <person name="Wu G."/>
            <person name="Miyauchi S."/>
            <person name="Morin E."/>
            <person name="Yang Z.-L."/>
            <person name="Xu J."/>
            <person name="Martin F.M."/>
        </authorList>
    </citation>
    <scope>NUCLEOTIDE SEQUENCE</scope>
    <source>
        <strain evidence="11">BR01</strain>
    </source>
</reference>
<feature type="region of interest" description="Disordered" evidence="8">
    <location>
        <begin position="154"/>
        <end position="180"/>
    </location>
</feature>
<dbReference type="Proteomes" id="UP000683000">
    <property type="component" value="Unassembled WGS sequence"/>
</dbReference>
<evidence type="ECO:0000256" key="8">
    <source>
        <dbReference type="SAM" id="MobiDB-lite"/>
    </source>
</evidence>
<comment type="subcellular location">
    <subcellularLocation>
        <location evidence="1">Membrane</location>
        <topology evidence="1">Multi-pass membrane protein</topology>
    </subcellularLocation>
</comment>
<gene>
    <name evidence="11" type="ORF">JVT61DRAFT_11297</name>
</gene>
<evidence type="ECO:0000256" key="3">
    <source>
        <dbReference type="ARBA" id="ARBA00022692"/>
    </source>
</evidence>
<dbReference type="InterPro" id="IPR013099">
    <property type="entry name" value="K_chnl_dom"/>
</dbReference>
<evidence type="ECO:0000256" key="7">
    <source>
        <dbReference type="ARBA" id="ARBA00023303"/>
    </source>
</evidence>
<dbReference type="Gene3D" id="1.10.287.70">
    <property type="match status" value="1"/>
</dbReference>
<dbReference type="Pfam" id="PF07885">
    <property type="entry name" value="Ion_trans_2"/>
    <property type="match status" value="1"/>
</dbReference>
<keyword evidence="3 9" id="KW-0812">Transmembrane</keyword>
<keyword evidence="4 9" id="KW-1133">Transmembrane helix</keyword>
<evidence type="ECO:0000256" key="2">
    <source>
        <dbReference type="ARBA" id="ARBA00022448"/>
    </source>
</evidence>
<dbReference type="PANTHER" id="PTHR11537:SF254">
    <property type="entry name" value="POTASSIUM VOLTAGE-GATED CHANNEL PROTEIN SHAB"/>
    <property type="match status" value="1"/>
</dbReference>
<dbReference type="EMBL" id="JAGFBS010000048">
    <property type="protein sequence ID" value="KAG6370516.1"/>
    <property type="molecule type" value="Genomic_DNA"/>
</dbReference>
<sequence>MLTLQYGKAITTVGYGEITPRSTLGRLVTIPLLAFGLLLIALPSFVLGREFSIVWNRMTRHDQTDEDQHPSFDLDPTLGTSLGIRSERDLSNRKLAQNQTELSRQISELRSMAEAQGEMIRHLMGTLEGRAGHGIDGVMGVGTGAEKERVERGIKGKAKEMESPNGYASASWVSGRNSLS</sequence>
<feature type="compositionally biased region" description="Polar residues" evidence="8">
    <location>
        <begin position="166"/>
        <end position="180"/>
    </location>
</feature>
<evidence type="ECO:0000256" key="9">
    <source>
        <dbReference type="SAM" id="Phobius"/>
    </source>
</evidence>
<dbReference type="SUPFAM" id="SSF81324">
    <property type="entry name" value="Voltage-gated potassium channels"/>
    <property type="match status" value="1"/>
</dbReference>
<proteinExistence type="predicted"/>
<dbReference type="GO" id="GO:0001508">
    <property type="term" value="P:action potential"/>
    <property type="evidence" value="ECO:0007669"/>
    <property type="project" value="TreeGrafter"/>
</dbReference>
<evidence type="ECO:0000313" key="11">
    <source>
        <dbReference type="EMBL" id="KAG6370516.1"/>
    </source>
</evidence>
<dbReference type="GO" id="GO:0008076">
    <property type="term" value="C:voltage-gated potassium channel complex"/>
    <property type="evidence" value="ECO:0007669"/>
    <property type="project" value="InterPro"/>
</dbReference>
<evidence type="ECO:0000313" key="12">
    <source>
        <dbReference type="Proteomes" id="UP000683000"/>
    </source>
</evidence>
<protein>
    <recommendedName>
        <fullName evidence="10">Potassium channel domain-containing protein</fullName>
    </recommendedName>
</protein>
<evidence type="ECO:0000256" key="1">
    <source>
        <dbReference type="ARBA" id="ARBA00004141"/>
    </source>
</evidence>
<dbReference type="GO" id="GO:0005249">
    <property type="term" value="F:voltage-gated potassium channel activity"/>
    <property type="evidence" value="ECO:0007669"/>
    <property type="project" value="InterPro"/>
</dbReference>
<organism evidence="11 12">
    <name type="scientific">Boletus reticuloceps</name>
    <dbReference type="NCBI Taxonomy" id="495285"/>
    <lineage>
        <taxon>Eukaryota</taxon>
        <taxon>Fungi</taxon>
        <taxon>Dikarya</taxon>
        <taxon>Basidiomycota</taxon>
        <taxon>Agaricomycotina</taxon>
        <taxon>Agaricomycetes</taxon>
        <taxon>Agaricomycetidae</taxon>
        <taxon>Boletales</taxon>
        <taxon>Boletineae</taxon>
        <taxon>Boletaceae</taxon>
        <taxon>Boletoideae</taxon>
        <taxon>Boletus</taxon>
    </lineage>
</organism>
<evidence type="ECO:0000256" key="6">
    <source>
        <dbReference type="ARBA" id="ARBA00023136"/>
    </source>
</evidence>
<dbReference type="OrthoDB" id="415460at2759"/>
<evidence type="ECO:0000256" key="4">
    <source>
        <dbReference type="ARBA" id="ARBA00022989"/>
    </source>
</evidence>
<keyword evidence="7" id="KW-0407">Ion channel</keyword>
<feature type="domain" description="Potassium channel" evidence="10">
    <location>
        <begin position="10"/>
        <end position="49"/>
    </location>
</feature>
<name>A0A8I3A465_9AGAM</name>
<keyword evidence="2" id="KW-0813">Transport</keyword>
<dbReference type="AlphaFoldDB" id="A0A8I3A465"/>
<accession>A0A8I3A465</accession>
<keyword evidence="6 9" id="KW-0472">Membrane</keyword>
<feature type="transmembrane region" description="Helical" evidence="9">
    <location>
        <begin position="28"/>
        <end position="48"/>
    </location>
</feature>
<dbReference type="InterPro" id="IPR028325">
    <property type="entry name" value="VG_K_chnl"/>
</dbReference>
<evidence type="ECO:0000259" key="10">
    <source>
        <dbReference type="Pfam" id="PF07885"/>
    </source>
</evidence>